<dbReference type="EMBL" id="BQNB010014072">
    <property type="protein sequence ID" value="GJT23641.1"/>
    <property type="molecule type" value="Genomic_DNA"/>
</dbReference>
<evidence type="ECO:0000256" key="1">
    <source>
        <dbReference type="SAM" id="MobiDB-lite"/>
    </source>
</evidence>
<gene>
    <name evidence="2" type="ORF">Tco_0893578</name>
</gene>
<protein>
    <submittedName>
        <fullName evidence="2">Uncharacterized protein</fullName>
    </submittedName>
</protein>
<name>A0ABQ5CCI8_9ASTR</name>
<accession>A0ABQ5CCI8</accession>
<reference evidence="2" key="1">
    <citation type="journal article" date="2022" name="Int. J. Mol. Sci.">
        <title>Draft Genome of Tanacetum Coccineum: Genomic Comparison of Closely Related Tanacetum-Family Plants.</title>
        <authorList>
            <person name="Yamashiro T."/>
            <person name="Shiraishi A."/>
            <person name="Nakayama K."/>
            <person name="Satake H."/>
        </authorList>
    </citation>
    <scope>NUCLEOTIDE SEQUENCE</scope>
</reference>
<dbReference type="Proteomes" id="UP001151760">
    <property type="component" value="Unassembled WGS sequence"/>
</dbReference>
<comment type="caution">
    <text evidence="2">The sequence shown here is derived from an EMBL/GenBank/DDBJ whole genome shotgun (WGS) entry which is preliminary data.</text>
</comment>
<reference evidence="2" key="2">
    <citation type="submission" date="2022-01" db="EMBL/GenBank/DDBJ databases">
        <authorList>
            <person name="Yamashiro T."/>
            <person name="Shiraishi A."/>
            <person name="Satake H."/>
            <person name="Nakayama K."/>
        </authorList>
    </citation>
    <scope>NUCLEOTIDE SEQUENCE</scope>
</reference>
<organism evidence="2 3">
    <name type="scientific">Tanacetum coccineum</name>
    <dbReference type="NCBI Taxonomy" id="301880"/>
    <lineage>
        <taxon>Eukaryota</taxon>
        <taxon>Viridiplantae</taxon>
        <taxon>Streptophyta</taxon>
        <taxon>Embryophyta</taxon>
        <taxon>Tracheophyta</taxon>
        <taxon>Spermatophyta</taxon>
        <taxon>Magnoliopsida</taxon>
        <taxon>eudicotyledons</taxon>
        <taxon>Gunneridae</taxon>
        <taxon>Pentapetalae</taxon>
        <taxon>asterids</taxon>
        <taxon>campanulids</taxon>
        <taxon>Asterales</taxon>
        <taxon>Asteraceae</taxon>
        <taxon>Asteroideae</taxon>
        <taxon>Anthemideae</taxon>
        <taxon>Anthemidinae</taxon>
        <taxon>Tanacetum</taxon>
    </lineage>
</organism>
<sequence length="259" mass="29640">MDKPITHEIIVLVKDILMPLAEKIRANASEFKKLLKEEMFDDLHSMTDIDEYSEMACKYLEKVKEYECLEIEPSKQKDSVGKEDYHKLVKSFCTLEQHSIYLELALQQYLKAQLQDMDIAISELKKLIEKSKGKSVETKFDKLPVRKTNAIKVLKPSILGKPTPFSDSIEKGNFSKPRSVTKTDVHKWLSKPVTPHNLPQTQIGKQAEISKNVIQTGMYRIDTRPTQTRTTQLAQTFRNSKNQVSTSTGVMHNTSVSRP</sequence>
<evidence type="ECO:0000313" key="3">
    <source>
        <dbReference type="Proteomes" id="UP001151760"/>
    </source>
</evidence>
<keyword evidence="3" id="KW-1185">Reference proteome</keyword>
<evidence type="ECO:0000313" key="2">
    <source>
        <dbReference type="EMBL" id="GJT23641.1"/>
    </source>
</evidence>
<proteinExistence type="predicted"/>
<feature type="region of interest" description="Disordered" evidence="1">
    <location>
        <begin position="240"/>
        <end position="259"/>
    </location>
</feature>